<feature type="compositionally biased region" description="Basic and acidic residues" evidence="1">
    <location>
        <begin position="14"/>
        <end position="25"/>
    </location>
</feature>
<dbReference type="AlphaFoldDB" id="A0A852ZKT8"/>
<organism evidence="2 3">
    <name type="scientific">Actinopolymorpha rutila</name>
    <dbReference type="NCBI Taxonomy" id="446787"/>
    <lineage>
        <taxon>Bacteria</taxon>
        <taxon>Bacillati</taxon>
        <taxon>Actinomycetota</taxon>
        <taxon>Actinomycetes</taxon>
        <taxon>Propionibacteriales</taxon>
        <taxon>Actinopolymorphaceae</taxon>
        <taxon>Actinopolymorpha</taxon>
    </lineage>
</organism>
<evidence type="ECO:0000313" key="2">
    <source>
        <dbReference type="EMBL" id="NYH92735.1"/>
    </source>
</evidence>
<feature type="region of interest" description="Disordered" evidence="1">
    <location>
        <begin position="1"/>
        <end position="124"/>
    </location>
</feature>
<reference evidence="2 3" key="1">
    <citation type="submission" date="2020-07" db="EMBL/GenBank/DDBJ databases">
        <title>Sequencing the genomes of 1000 actinobacteria strains.</title>
        <authorList>
            <person name="Klenk H.-P."/>
        </authorList>
    </citation>
    <scope>NUCLEOTIDE SEQUENCE [LARGE SCALE GENOMIC DNA]</scope>
    <source>
        <strain evidence="2 3">DSM 18448</strain>
    </source>
</reference>
<evidence type="ECO:0000313" key="3">
    <source>
        <dbReference type="Proteomes" id="UP000579605"/>
    </source>
</evidence>
<gene>
    <name evidence="2" type="ORF">F4554_005373</name>
</gene>
<proteinExistence type="predicted"/>
<comment type="caution">
    <text evidence="2">The sequence shown here is derived from an EMBL/GenBank/DDBJ whole genome shotgun (WGS) entry which is preliminary data.</text>
</comment>
<name>A0A852ZKT8_9ACTN</name>
<protein>
    <submittedName>
        <fullName evidence="2">Uncharacterized protein</fullName>
    </submittedName>
</protein>
<accession>A0A852ZKT8</accession>
<keyword evidence="3" id="KW-1185">Reference proteome</keyword>
<evidence type="ECO:0000256" key="1">
    <source>
        <dbReference type="SAM" id="MobiDB-lite"/>
    </source>
</evidence>
<dbReference type="EMBL" id="JACBZH010000001">
    <property type="protein sequence ID" value="NYH92735.1"/>
    <property type="molecule type" value="Genomic_DNA"/>
</dbReference>
<dbReference type="RefSeq" id="WP_179790118.1">
    <property type="nucleotide sequence ID" value="NZ_BAAARR010000021.1"/>
</dbReference>
<dbReference type="Proteomes" id="UP000579605">
    <property type="component" value="Unassembled WGS sequence"/>
</dbReference>
<sequence length="124" mass="13257">MSDTPLYDQLVNERLGRGPSEFEGHDEWDDSEEARAAFERGVAQAHTLGEQSAGSEPAGSVEPSAQAKPGLENGPDRKQLEQQPVREQQPLPGQKQDEGQSGGGSASTNEPREKRTPGKPLAPA</sequence>